<evidence type="ECO:0000313" key="10">
    <source>
        <dbReference type="Proteomes" id="UP000694415"/>
    </source>
</evidence>
<dbReference type="GO" id="GO:1990726">
    <property type="term" value="C:Lsm1-7-Pat1 complex"/>
    <property type="evidence" value="ECO:0007669"/>
    <property type="project" value="TreeGrafter"/>
</dbReference>
<dbReference type="GO" id="GO:0046540">
    <property type="term" value="C:U4/U6 x U5 tri-snRNP complex"/>
    <property type="evidence" value="ECO:0007669"/>
    <property type="project" value="TreeGrafter"/>
</dbReference>
<organism evidence="9 10">
    <name type="scientific">Mus spicilegus</name>
    <name type="common">Mound-building mouse</name>
    <dbReference type="NCBI Taxonomy" id="10103"/>
    <lineage>
        <taxon>Eukaryota</taxon>
        <taxon>Metazoa</taxon>
        <taxon>Chordata</taxon>
        <taxon>Craniata</taxon>
        <taxon>Vertebrata</taxon>
        <taxon>Euteleostomi</taxon>
        <taxon>Mammalia</taxon>
        <taxon>Eutheria</taxon>
        <taxon>Euarchontoglires</taxon>
        <taxon>Glires</taxon>
        <taxon>Rodentia</taxon>
        <taxon>Myomorpha</taxon>
        <taxon>Muroidea</taxon>
        <taxon>Muridae</taxon>
        <taxon>Murinae</taxon>
        <taxon>Mus</taxon>
        <taxon>Mus</taxon>
    </lineage>
</organism>
<keyword evidence="4" id="KW-0747">Spliceosome</keyword>
<keyword evidence="7" id="KW-0539">Nucleus</keyword>
<keyword evidence="6" id="KW-0508">mRNA splicing</keyword>
<dbReference type="GO" id="GO:0003723">
    <property type="term" value="F:RNA binding"/>
    <property type="evidence" value="ECO:0007669"/>
    <property type="project" value="UniProtKB-KW"/>
</dbReference>
<keyword evidence="3" id="KW-0507">mRNA processing</keyword>
<dbReference type="AlphaFoldDB" id="A0A8C6HS48"/>
<comment type="subcellular location">
    <subcellularLocation>
        <location evidence="1">Nucleus</location>
    </subcellularLocation>
</comment>
<name>A0A8C6HS48_MUSSI</name>
<comment type="similarity">
    <text evidence="2">Belongs to the snRNP Sm proteins family.</text>
</comment>
<dbReference type="InterPro" id="IPR016654">
    <property type="entry name" value="U6_snRNA_Lsm2"/>
</dbReference>
<protein>
    <submittedName>
        <fullName evidence="9">Uncharacterized protein</fullName>
    </submittedName>
</protein>
<dbReference type="GO" id="GO:0071011">
    <property type="term" value="C:precatalytic spliceosome"/>
    <property type="evidence" value="ECO:0007669"/>
    <property type="project" value="TreeGrafter"/>
</dbReference>
<sequence>MKYSYSIFKLCMGKDIIVELRTDLSIFGALFLIDQHLSIKFTDDANIPDLEKHHHVVLVFKVFKDITSLVFFSPLPFRSVSTMLLGVEVNREKKNKTTKTKMLCL</sequence>
<keyword evidence="10" id="KW-1185">Reference proteome</keyword>
<proteinExistence type="inferred from homology"/>
<evidence type="ECO:0000256" key="4">
    <source>
        <dbReference type="ARBA" id="ARBA00022728"/>
    </source>
</evidence>
<evidence type="ECO:0000256" key="6">
    <source>
        <dbReference type="ARBA" id="ARBA00023187"/>
    </source>
</evidence>
<dbReference type="GO" id="GO:0000398">
    <property type="term" value="P:mRNA splicing, via spliceosome"/>
    <property type="evidence" value="ECO:0007669"/>
    <property type="project" value="TreeGrafter"/>
</dbReference>
<keyword evidence="5" id="KW-0694">RNA-binding</keyword>
<evidence type="ECO:0000313" key="9">
    <source>
        <dbReference type="Ensembl" id="ENSMSIP00000025111.1"/>
    </source>
</evidence>
<dbReference type="PANTHER" id="PTHR13829:SF2">
    <property type="entry name" value="U6 SNRNA-ASSOCIATED SM-LIKE PROTEIN LSM2"/>
    <property type="match status" value="1"/>
</dbReference>
<dbReference type="Proteomes" id="UP000694415">
    <property type="component" value="Unplaced"/>
</dbReference>
<keyword evidence="8" id="KW-0687">Ribonucleoprotein</keyword>
<evidence type="ECO:0000256" key="7">
    <source>
        <dbReference type="ARBA" id="ARBA00023242"/>
    </source>
</evidence>
<reference evidence="9" key="1">
    <citation type="submission" date="2025-08" db="UniProtKB">
        <authorList>
            <consortium name="Ensembl"/>
        </authorList>
    </citation>
    <scope>IDENTIFICATION</scope>
</reference>
<accession>A0A8C6HS48</accession>
<dbReference type="Ensembl" id="ENSMSIT00000031695.1">
    <property type="protein sequence ID" value="ENSMSIP00000025111.1"/>
    <property type="gene ID" value="ENSMSIG00000021212.1"/>
</dbReference>
<evidence type="ECO:0000256" key="3">
    <source>
        <dbReference type="ARBA" id="ARBA00022664"/>
    </source>
</evidence>
<evidence type="ECO:0000256" key="5">
    <source>
        <dbReference type="ARBA" id="ARBA00022884"/>
    </source>
</evidence>
<dbReference type="GO" id="GO:0000932">
    <property type="term" value="C:P-body"/>
    <property type="evidence" value="ECO:0007669"/>
    <property type="project" value="TreeGrafter"/>
</dbReference>
<evidence type="ECO:0000256" key="1">
    <source>
        <dbReference type="ARBA" id="ARBA00004123"/>
    </source>
</evidence>
<dbReference type="GO" id="GO:0071013">
    <property type="term" value="C:catalytic step 2 spliceosome"/>
    <property type="evidence" value="ECO:0007669"/>
    <property type="project" value="TreeGrafter"/>
</dbReference>
<dbReference type="GO" id="GO:0005688">
    <property type="term" value="C:U6 snRNP"/>
    <property type="evidence" value="ECO:0007669"/>
    <property type="project" value="TreeGrafter"/>
</dbReference>
<dbReference type="PANTHER" id="PTHR13829">
    <property type="entry name" value="SNRNP CORE PROTEIN FAMILY MEMBER"/>
    <property type="match status" value="1"/>
</dbReference>
<reference evidence="9" key="2">
    <citation type="submission" date="2025-09" db="UniProtKB">
        <authorList>
            <consortium name="Ensembl"/>
        </authorList>
    </citation>
    <scope>IDENTIFICATION</scope>
</reference>
<evidence type="ECO:0000256" key="8">
    <source>
        <dbReference type="ARBA" id="ARBA00023274"/>
    </source>
</evidence>
<evidence type="ECO:0000256" key="2">
    <source>
        <dbReference type="ARBA" id="ARBA00006850"/>
    </source>
</evidence>